<protein>
    <submittedName>
        <fullName evidence="1">Uncharacterized protein</fullName>
    </submittedName>
</protein>
<dbReference type="PATRIC" id="fig|411475.3.peg.2617"/>
<accession>G9YU17</accession>
<sequence>MPIFECFSCFCFFKEFSSLLMMVNFCKNVYILVYHRKIFD</sequence>
<comment type="caution">
    <text evidence="1">The sequence shown here is derived from an EMBL/GenBank/DDBJ whole genome shotgun (WGS) entry which is preliminary data.</text>
</comment>
<dbReference type="Proteomes" id="UP000004459">
    <property type="component" value="Unassembled WGS sequence"/>
</dbReference>
<name>G9YU17_FLAPL</name>
<dbReference type="AlphaFoldDB" id="G9YU17"/>
<dbReference type="EMBL" id="AGCK01000241">
    <property type="protein sequence ID" value="EHM43325.1"/>
    <property type="molecule type" value="Genomic_DNA"/>
</dbReference>
<organism evidence="1 2">
    <name type="scientific">Flavonifractor plautii ATCC 29863</name>
    <dbReference type="NCBI Taxonomy" id="411475"/>
    <lineage>
        <taxon>Bacteria</taxon>
        <taxon>Bacillati</taxon>
        <taxon>Bacillota</taxon>
        <taxon>Clostridia</taxon>
        <taxon>Eubacteriales</taxon>
        <taxon>Oscillospiraceae</taxon>
        <taxon>Flavonifractor</taxon>
    </lineage>
</organism>
<gene>
    <name evidence="1" type="ORF">HMPREF0372_03029</name>
</gene>
<proteinExistence type="predicted"/>
<reference evidence="1 2" key="1">
    <citation type="submission" date="2011-08" db="EMBL/GenBank/DDBJ databases">
        <authorList>
            <person name="Weinstock G."/>
            <person name="Sodergren E."/>
            <person name="Clifton S."/>
            <person name="Fulton L."/>
            <person name="Fulton B."/>
            <person name="Courtney L."/>
            <person name="Fronick C."/>
            <person name="Harrison M."/>
            <person name="Strong C."/>
            <person name="Farmer C."/>
            <person name="Delahaunty K."/>
            <person name="Markovic C."/>
            <person name="Hall O."/>
            <person name="Minx P."/>
            <person name="Tomlinson C."/>
            <person name="Mitreva M."/>
            <person name="Hou S."/>
            <person name="Chen J."/>
            <person name="Wollam A."/>
            <person name="Pepin K.H."/>
            <person name="Johnson M."/>
            <person name="Bhonagiri V."/>
            <person name="Zhang X."/>
            <person name="Suruliraj S."/>
            <person name="Warren W."/>
            <person name="Chinwalla A."/>
            <person name="Mardis E.R."/>
            <person name="Wilson R.K."/>
        </authorList>
    </citation>
    <scope>NUCLEOTIDE SEQUENCE [LARGE SCALE GENOMIC DNA]</scope>
    <source>
        <strain evidence="1 2">ATCC 29863</strain>
    </source>
</reference>
<dbReference type="HOGENOM" id="CLU_3290017_0_0_9"/>
<evidence type="ECO:0000313" key="1">
    <source>
        <dbReference type="EMBL" id="EHM43325.1"/>
    </source>
</evidence>
<evidence type="ECO:0000313" key="2">
    <source>
        <dbReference type="Proteomes" id="UP000004459"/>
    </source>
</evidence>